<dbReference type="InterPro" id="IPR019734">
    <property type="entry name" value="TPR_rpt"/>
</dbReference>
<evidence type="ECO:0000313" key="6">
    <source>
        <dbReference type="Proteomes" id="UP001369815"/>
    </source>
</evidence>
<comment type="caution">
    <text evidence="5">The sequence shown here is derived from an EMBL/GenBank/DDBJ whole genome shotgun (WGS) entry which is preliminary data.</text>
</comment>
<evidence type="ECO:0000259" key="4">
    <source>
        <dbReference type="Pfam" id="PF25000"/>
    </source>
</evidence>
<dbReference type="InterPro" id="IPR011990">
    <property type="entry name" value="TPR-like_helical_dom_sf"/>
</dbReference>
<evidence type="ECO:0000313" key="5">
    <source>
        <dbReference type="EMBL" id="KAK6953327.1"/>
    </source>
</evidence>
<keyword evidence="2 3" id="KW-0802">TPR repeat</keyword>
<evidence type="ECO:0000256" key="2">
    <source>
        <dbReference type="ARBA" id="ARBA00022803"/>
    </source>
</evidence>
<proteinExistence type="predicted"/>
<dbReference type="AlphaFoldDB" id="A0AAX6MLP9"/>
<protein>
    <recommendedName>
        <fullName evidence="4">DUF7779 domain-containing protein</fullName>
    </recommendedName>
</protein>
<keyword evidence="6" id="KW-1185">Reference proteome</keyword>
<dbReference type="Pfam" id="PF13424">
    <property type="entry name" value="TPR_12"/>
    <property type="match status" value="1"/>
</dbReference>
<feature type="domain" description="DUF7779" evidence="4">
    <location>
        <begin position="32"/>
        <end position="112"/>
    </location>
</feature>
<dbReference type="Pfam" id="PF25000">
    <property type="entry name" value="DUF7779"/>
    <property type="match status" value="1"/>
</dbReference>
<dbReference type="Pfam" id="PF13181">
    <property type="entry name" value="TPR_8"/>
    <property type="match status" value="1"/>
</dbReference>
<dbReference type="EMBL" id="JBANMG010000005">
    <property type="protein sequence ID" value="KAK6953327.1"/>
    <property type="molecule type" value="Genomic_DNA"/>
</dbReference>
<dbReference type="SMART" id="SM00028">
    <property type="entry name" value="TPR"/>
    <property type="match status" value="3"/>
</dbReference>
<dbReference type="PROSITE" id="PS50005">
    <property type="entry name" value="TPR"/>
    <property type="match status" value="1"/>
</dbReference>
<dbReference type="InterPro" id="IPR056681">
    <property type="entry name" value="DUF7779"/>
</dbReference>
<dbReference type="PANTHER" id="PTHR45641">
    <property type="entry name" value="TETRATRICOPEPTIDE REPEAT PROTEIN (AFU_ORTHOLOGUE AFUA_6G03870)"/>
    <property type="match status" value="1"/>
</dbReference>
<sequence length="494" mass="56066">MHTRHPQRLRDAHTIEWMHAGYPEGVKTVFLMSFQTLSDSASAMLNILALLAPDAIPESIFINETAILPPRLQFCSDEFEVSEVVQELAELTLVNRDSETNKLSVHRLVQSERRFYSGVDLQTAFDDASLLLFHAFPQQVHGRTFEPQFPECDMLIQHLFSLRDILDSSLALNSKLQPSVMFCRVMCNAAYYLVEKGATKELEKTISVAMNAFRSSNLIQADPLTYAHLCNSAALEREMNGDFSSSKKLLETSKDIRCRELPSGHEDIWVVMNNLGNLSLSMGQPDEALRYHLTCKDTVNKNVVRNVAINLTNIARAYTALGRFSDALEYLDKAKALRPSTEMSFRSYYYWAGNLYLAQGNLDEAVTMYSKGQEALTACGETLSPDMATCLYKLGVILLRQYEIQRDQAYLSDATQTFREAETIMELGKVADCEIARAGYMLSVALSIQNIDQKEAQEWRKKSEAIRRKLQGDRYDADAHSEWTYDMLVESWVR</sequence>
<dbReference type="SUPFAM" id="SSF48452">
    <property type="entry name" value="TPR-like"/>
    <property type="match status" value="1"/>
</dbReference>
<reference evidence="5 6" key="1">
    <citation type="journal article" date="2024" name="Front Chem Biol">
        <title>Unveiling the potential of Daldinia eschscholtzii MFLUCC 19-0629 through bioactivity and bioinformatics studies for enhanced sustainable agriculture production.</title>
        <authorList>
            <person name="Brooks S."/>
            <person name="Weaver J.A."/>
            <person name="Klomchit A."/>
            <person name="Alharthi S.A."/>
            <person name="Onlamun T."/>
            <person name="Nurani R."/>
            <person name="Vong T.K."/>
            <person name="Alberti F."/>
            <person name="Greco C."/>
        </authorList>
    </citation>
    <scope>NUCLEOTIDE SEQUENCE [LARGE SCALE GENOMIC DNA]</scope>
    <source>
        <strain evidence="5">MFLUCC 19-0629</strain>
    </source>
</reference>
<evidence type="ECO:0000256" key="1">
    <source>
        <dbReference type="ARBA" id="ARBA00022737"/>
    </source>
</evidence>
<accession>A0AAX6MLP9</accession>
<dbReference type="PANTHER" id="PTHR45641:SF19">
    <property type="entry name" value="NEPHROCYSTIN-3"/>
    <property type="match status" value="1"/>
</dbReference>
<feature type="repeat" description="TPR" evidence="3">
    <location>
        <begin position="308"/>
        <end position="341"/>
    </location>
</feature>
<name>A0AAX6MLP9_9PEZI</name>
<dbReference type="Proteomes" id="UP001369815">
    <property type="component" value="Unassembled WGS sequence"/>
</dbReference>
<organism evidence="5 6">
    <name type="scientific">Daldinia eschscholtzii</name>
    <dbReference type="NCBI Taxonomy" id="292717"/>
    <lineage>
        <taxon>Eukaryota</taxon>
        <taxon>Fungi</taxon>
        <taxon>Dikarya</taxon>
        <taxon>Ascomycota</taxon>
        <taxon>Pezizomycotina</taxon>
        <taxon>Sordariomycetes</taxon>
        <taxon>Xylariomycetidae</taxon>
        <taxon>Xylariales</taxon>
        <taxon>Hypoxylaceae</taxon>
        <taxon>Daldinia</taxon>
    </lineage>
</organism>
<dbReference type="Gene3D" id="1.25.40.10">
    <property type="entry name" value="Tetratricopeptide repeat domain"/>
    <property type="match status" value="2"/>
</dbReference>
<gene>
    <name evidence="5" type="ORF">Daesc_005630</name>
</gene>
<keyword evidence="1" id="KW-0677">Repeat</keyword>
<evidence type="ECO:0000256" key="3">
    <source>
        <dbReference type="PROSITE-ProRule" id="PRU00339"/>
    </source>
</evidence>